<dbReference type="InterPro" id="IPR002213">
    <property type="entry name" value="UDP_glucos_trans"/>
</dbReference>
<sequence>MAEPRKAELVFIPAAGVGHLVPVVEIAKLLITQTNHISITILIMTRPSDTNILSYKKSLRESSDPRIKYIDLKPEQSEPNQPFSEFVDSHKPHAREVLSGMINSGIFKLGGMVMDMFCTIMFDVANEFGIPSYVFFPSGASMLGLSFHMQSLRDDHNVDVTDFKVSDESTTLDVPTYINPVPTKVLPSIFLDKEGRSKMFLDQVKRYREAKGIIINTFKEMETHAIEALSNDSNIPPVYAIGPLLNLKGGKVNKQQEEDESIMKWLDVQPESSVVFLCFGSGGAFDGEQVNEIAYALERSGYRFFWSLRKPTPSNNFGYPEDYENLEEVLPEGFLQRNSDVGKVIGWAPQAAILAHPAVGGFVSHCGWNSTLESVWCGVPVATWPLYAEQQVNAFLLVKELEMAVEIKMDYRKHTWQTLNLNCEDVSADVIEKGIRVVMDPDSEVRKKVKEMQEKSHSVPKEGGSSYSSMRSFIDDVMSNVI</sequence>
<dbReference type="Gene3D" id="3.40.50.2000">
    <property type="entry name" value="Glycogen Phosphorylase B"/>
    <property type="match status" value="2"/>
</dbReference>
<evidence type="ECO:0000256" key="1">
    <source>
        <dbReference type="ARBA" id="ARBA00009995"/>
    </source>
</evidence>
<evidence type="ECO:0000256" key="2">
    <source>
        <dbReference type="ARBA" id="ARBA00022679"/>
    </source>
</evidence>
<dbReference type="PANTHER" id="PTHR48048:SF45">
    <property type="entry name" value="GLYCOSYLTRANSFERASE"/>
    <property type="match status" value="1"/>
</dbReference>
<dbReference type="SUPFAM" id="SSF53756">
    <property type="entry name" value="UDP-Glycosyltransferase/glycogen phosphorylase"/>
    <property type="match status" value="1"/>
</dbReference>
<dbReference type="Proteomes" id="UP001161247">
    <property type="component" value="Chromosome 1"/>
</dbReference>
<gene>
    <name evidence="6" type="ORF">OLC1_LOCUS2057</name>
</gene>
<dbReference type="GO" id="GO:0035251">
    <property type="term" value="F:UDP-glucosyltransferase activity"/>
    <property type="evidence" value="ECO:0007669"/>
    <property type="project" value="InterPro"/>
</dbReference>
<dbReference type="InterPro" id="IPR035595">
    <property type="entry name" value="UDP_glycos_trans_CS"/>
</dbReference>
<name>A0AAV1C5Q9_OLDCO</name>
<feature type="region of interest" description="Disordered" evidence="5">
    <location>
        <begin position="448"/>
        <end position="467"/>
    </location>
</feature>
<accession>A0AAV1C5Q9</accession>
<evidence type="ECO:0000313" key="7">
    <source>
        <dbReference type="Proteomes" id="UP001161247"/>
    </source>
</evidence>
<evidence type="ECO:0000256" key="4">
    <source>
        <dbReference type="RuleBase" id="RU362057"/>
    </source>
</evidence>
<keyword evidence="2 3" id="KW-0808">Transferase</keyword>
<organism evidence="6 7">
    <name type="scientific">Oldenlandia corymbosa var. corymbosa</name>
    <dbReference type="NCBI Taxonomy" id="529605"/>
    <lineage>
        <taxon>Eukaryota</taxon>
        <taxon>Viridiplantae</taxon>
        <taxon>Streptophyta</taxon>
        <taxon>Embryophyta</taxon>
        <taxon>Tracheophyta</taxon>
        <taxon>Spermatophyta</taxon>
        <taxon>Magnoliopsida</taxon>
        <taxon>eudicotyledons</taxon>
        <taxon>Gunneridae</taxon>
        <taxon>Pentapetalae</taxon>
        <taxon>asterids</taxon>
        <taxon>lamiids</taxon>
        <taxon>Gentianales</taxon>
        <taxon>Rubiaceae</taxon>
        <taxon>Rubioideae</taxon>
        <taxon>Spermacoceae</taxon>
        <taxon>Hedyotis-Oldenlandia complex</taxon>
        <taxon>Oldenlandia</taxon>
    </lineage>
</organism>
<keyword evidence="3" id="KW-0328">Glycosyltransferase</keyword>
<dbReference type="PROSITE" id="PS00375">
    <property type="entry name" value="UDPGT"/>
    <property type="match status" value="1"/>
</dbReference>
<dbReference type="EMBL" id="OX459118">
    <property type="protein sequence ID" value="CAI9089777.1"/>
    <property type="molecule type" value="Genomic_DNA"/>
</dbReference>
<feature type="compositionally biased region" description="Basic and acidic residues" evidence="5">
    <location>
        <begin position="448"/>
        <end position="460"/>
    </location>
</feature>
<dbReference type="CDD" id="cd03784">
    <property type="entry name" value="GT1_Gtf-like"/>
    <property type="match status" value="1"/>
</dbReference>
<keyword evidence="7" id="KW-1185">Reference proteome</keyword>
<dbReference type="Pfam" id="PF00201">
    <property type="entry name" value="UDPGT"/>
    <property type="match status" value="1"/>
</dbReference>
<dbReference type="InterPro" id="IPR050481">
    <property type="entry name" value="UDP-glycosyltransf_plant"/>
</dbReference>
<dbReference type="AlphaFoldDB" id="A0AAV1C5Q9"/>
<protein>
    <recommendedName>
        <fullName evidence="4">Glycosyltransferase</fullName>
        <ecNumber evidence="4">2.4.1.-</ecNumber>
    </recommendedName>
</protein>
<evidence type="ECO:0000313" key="6">
    <source>
        <dbReference type="EMBL" id="CAI9089777.1"/>
    </source>
</evidence>
<dbReference type="FunFam" id="3.40.50.2000:FF:000056">
    <property type="entry name" value="Glycosyltransferase"/>
    <property type="match status" value="1"/>
</dbReference>
<proteinExistence type="inferred from homology"/>
<evidence type="ECO:0000256" key="5">
    <source>
        <dbReference type="SAM" id="MobiDB-lite"/>
    </source>
</evidence>
<dbReference type="PANTHER" id="PTHR48048">
    <property type="entry name" value="GLYCOSYLTRANSFERASE"/>
    <property type="match status" value="1"/>
</dbReference>
<evidence type="ECO:0000256" key="3">
    <source>
        <dbReference type="RuleBase" id="RU003718"/>
    </source>
</evidence>
<reference evidence="6" key="1">
    <citation type="submission" date="2023-03" db="EMBL/GenBank/DDBJ databases">
        <authorList>
            <person name="Julca I."/>
        </authorList>
    </citation>
    <scope>NUCLEOTIDE SEQUENCE</scope>
</reference>
<comment type="similarity">
    <text evidence="1 3">Belongs to the UDP-glycosyltransferase family.</text>
</comment>
<dbReference type="EC" id="2.4.1.-" evidence="4"/>